<dbReference type="GO" id="GO:0030420">
    <property type="term" value="P:establishment of competence for transformation"/>
    <property type="evidence" value="ECO:0007669"/>
    <property type="project" value="InterPro"/>
</dbReference>
<evidence type="ECO:0000256" key="2">
    <source>
        <dbReference type="ARBA" id="ARBA00022475"/>
    </source>
</evidence>
<dbReference type="InterPro" id="IPR036866">
    <property type="entry name" value="RibonucZ/Hydroxyglut_hydro"/>
</dbReference>
<dbReference type="InterPro" id="IPR035681">
    <property type="entry name" value="ComA-like_MBL"/>
</dbReference>
<dbReference type="OrthoDB" id="9761531at2"/>
<dbReference type="PANTHER" id="PTHR30619">
    <property type="entry name" value="DNA INTERNALIZATION/COMPETENCE PROTEIN COMEC/REC2"/>
    <property type="match status" value="1"/>
</dbReference>
<keyword evidence="5 6" id="KW-0472">Membrane</keyword>
<feature type="transmembrane region" description="Helical" evidence="6">
    <location>
        <begin position="735"/>
        <end position="756"/>
    </location>
</feature>
<reference evidence="9" key="1">
    <citation type="submission" date="2016-01" db="EMBL/GenBank/DDBJ databases">
        <authorList>
            <person name="Mitreva M."/>
            <person name="Pepin K.H."/>
            <person name="Mihindukulasuriya K.A."/>
            <person name="Fulton R."/>
            <person name="Fronick C."/>
            <person name="O'Laughlin M."/>
            <person name="Miner T."/>
            <person name="Herter B."/>
            <person name="Rosa B.A."/>
            <person name="Cordes M."/>
            <person name="Tomlinson C."/>
            <person name="Wollam A."/>
            <person name="Palsikar V.B."/>
            <person name="Mardis E.R."/>
            <person name="Wilson R.K."/>
        </authorList>
    </citation>
    <scope>NUCLEOTIDE SEQUENCE [LARGE SCALE GENOMIC DNA]</scope>
    <source>
        <strain evidence="9">DNF00729</strain>
    </source>
</reference>
<keyword evidence="3 6" id="KW-0812">Transmembrane</keyword>
<evidence type="ECO:0000313" key="8">
    <source>
        <dbReference type="EMBL" id="KXB67008.1"/>
    </source>
</evidence>
<evidence type="ECO:0000259" key="7">
    <source>
        <dbReference type="SMART" id="SM00849"/>
    </source>
</evidence>
<evidence type="ECO:0000256" key="6">
    <source>
        <dbReference type="SAM" id="Phobius"/>
    </source>
</evidence>
<evidence type="ECO:0000256" key="4">
    <source>
        <dbReference type="ARBA" id="ARBA00022989"/>
    </source>
</evidence>
<dbReference type="Pfam" id="PF03772">
    <property type="entry name" value="Competence"/>
    <property type="match status" value="1"/>
</dbReference>
<feature type="transmembrane region" description="Helical" evidence="6">
    <location>
        <begin position="430"/>
        <end position="450"/>
    </location>
</feature>
<feature type="transmembrane region" description="Helical" evidence="6">
    <location>
        <begin position="49"/>
        <end position="66"/>
    </location>
</feature>
<dbReference type="Pfam" id="PF00753">
    <property type="entry name" value="Lactamase_B"/>
    <property type="match status" value="1"/>
</dbReference>
<feature type="transmembrane region" description="Helical" evidence="6">
    <location>
        <begin position="210"/>
        <end position="228"/>
    </location>
</feature>
<dbReference type="PATRIC" id="fig|755172.3.peg.704"/>
<dbReference type="InterPro" id="IPR004477">
    <property type="entry name" value="ComEC_N"/>
</dbReference>
<sequence>MNQLWLCLSVAVASGAFFAGRIPVFYGVAFCALIFLLVLWKADIRRSALVLLALASFLTGSFMYGAKDHGGEFQSVGIVKESRENSYDLSIPYFKTVRVLSRKAPTVGSRVRLKGKILKPELPQNPGGFNGVHYELSHRIKHTVRPIREEVGESRSLLSRSYGLRESFQRYGRNTMRFYFPKGEADLLSAMVYGTDSDWDQFQDLNTLNLIHILSISGLHIGLMVVMLKKLSKLLTLPIAWAKIAIHFSMLVYLFLTGFPVGGMRVYFALLFTDWGKALGQPVDPTYAFSFSGLLFLLANPFYIYHYGFLFSFLSVFAILFLYPKVKYVARGKGKWAEGMLLSATITLVIVPLLSSLYGKFSLMSIVANVFVLPLASLLLYSAVALSVFHLVFQPLAGIIALFLEMAMALFNGLVGFFADFSAGVPLPSFTVYDGFFYMAVVLIGFYFPFRFLTKKSGYFLIGYTLLSTAVSLFFFRAPDYDLLIHQLYVGQGDCALVEFPGYKALIDTGGSGFGKDPTAFYITPYLRRRNIRHLDGVFLSHYDIDHVGGIFTIAKDMKINRIYGPVATGKEDKAMGKKIEEEVGKIHSIEGIFPMKGGTIKVYPSLGKEGNSLSMVMELSSKGAHALFLGDLPAAEEKMLTGLDPKSTVLKLAHHGSKTSSSEELLEAVHPKLALISAGARNSYGHPHKEVLDRLKEHHIPYLQTKDGAISLAFRRGKIQVSVYDEASESSGDAIFFIWNVIFLGASAWIISIYLRERKTIWNQWISAAPIYSTGRRNTVWSRSGVK</sequence>
<protein>
    <submittedName>
        <fullName evidence="8">DNA internalization competence protein ComEC/Rec2-like protein</fullName>
    </submittedName>
</protein>
<keyword evidence="4 6" id="KW-1133">Transmembrane helix</keyword>
<organism evidence="8 9">
    <name type="scientific">Aedoeadaptatus coxii</name>
    <dbReference type="NCBI Taxonomy" id="755172"/>
    <lineage>
        <taxon>Bacteria</taxon>
        <taxon>Bacillati</taxon>
        <taxon>Bacillota</taxon>
        <taxon>Tissierellia</taxon>
        <taxon>Tissierellales</taxon>
        <taxon>Peptoniphilaceae</taxon>
        <taxon>Aedoeadaptatus</taxon>
    </lineage>
</organism>
<comment type="caution">
    <text evidence="8">The sequence shown here is derived from an EMBL/GenBank/DDBJ whole genome shotgun (WGS) entry which is preliminary data.</text>
</comment>
<dbReference type="NCBIfam" id="TIGR00360">
    <property type="entry name" value="ComEC_N-term"/>
    <property type="match status" value="1"/>
</dbReference>
<dbReference type="InterPro" id="IPR052159">
    <property type="entry name" value="Competence_DNA_uptake"/>
</dbReference>
<feature type="transmembrane region" description="Helical" evidence="6">
    <location>
        <begin position="240"/>
        <end position="261"/>
    </location>
</feature>
<evidence type="ECO:0000256" key="5">
    <source>
        <dbReference type="ARBA" id="ARBA00023136"/>
    </source>
</evidence>
<evidence type="ECO:0000313" key="9">
    <source>
        <dbReference type="Proteomes" id="UP000070442"/>
    </source>
</evidence>
<dbReference type="Gene3D" id="3.60.15.10">
    <property type="entry name" value="Ribonuclease Z/Hydroxyacylglutathione hydrolase-like"/>
    <property type="match status" value="1"/>
</dbReference>
<keyword evidence="9" id="KW-1185">Reference proteome</keyword>
<feature type="transmembrane region" description="Helical" evidence="6">
    <location>
        <begin position="25"/>
        <end position="42"/>
    </location>
</feature>
<feature type="transmembrane region" description="Helical" evidence="6">
    <location>
        <begin position="366"/>
        <end position="389"/>
    </location>
</feature>
<name>A0A134AH11_9FIRM</name>
<dbReference type="RefSeq" id="WP_068367359.1">
    <property type="nucleotide sequence ID" value="NZ_KQ960172.1"/>
</dbReference>
<evidence type="ECO:0000256" key="3">
    <source>
        <dbReference type="ARBA" id="ARBA00022692"/>
    </source>
</evidence>
<dbReference type="SMART" id="SM00849">
    <property type="entry name" value="Lactamase_B"/>
    <property type="match status" value="1"/>
</dbReference>
<dbReference type="AlphaFoldDB" id="A0A134AH11"/>
<accession>A0A134AH11</accession>
<dbReference type="PANTHER" id="PTHR30619:SF1">
    <property type="entry name" value="RECOMBINATION PROTEIN 2"/>
    <property type="match status" value="1"/>
</dbReference>
<dbReference type="GO" id="GO:0005886">
    <property type="term" value="C:plasma membrane"/>
    <property type="evidence" value="ECO:0007669"/>
    <property type="project" value="UniProtKB-SubCell"/>
</dbReference>
<dbReference type="NCBIfam" id="TIGR00361">
    <property type="entry name" value="ComEC_Rec2"/>
    <property type="match status" value="1"/>
</dbReference>
<feature type="domain" description="Metallo-beta-lactamase" evidence="7">
    <location>
        <begin position="492"/>
        <end position="681"/>
    </location>
</feature>
<gene>
    <name evidence="8" type="ORF">HMPREF1863_00734</name>
</gene>
<feature type="transmembrane region" description="Helical" evidence="6">
    <location>
        <begin position="304"/>
        <end position="324"/>
    </location>
</feature>
<feature type="transmembrane region" description="Helical" evidence="6">
    <location>
        <begin position="457"/>
        <end position="476"/>
    </location>
</feature>
<feature type="transmembrane region" description="Helical" evidence="6">
    <location>
        <begin position="396"/>
        <end position="418"/>
    </location>
</feature>
<dbReference type="CDD" id="cd07731">
    <property type="entry name" value="ComA-like_MBL-fold"/>
    <property type="match status" value="1"/>
</dbReference>
<dbReference type="STRING" id="755172.HMPREF1863_00734"/>
<comment type="subcellular location">
    <subcellularLocation>
        <location evidence="1">Cell membrane</location>
        <topology evidence="1">Multi-pass membrane protein</topology>
    </subcellularLocation>
</comment>
<proteinExistence type="predicted"/>
<dbReference type="InterPro" id="IPR001279">
    <property type="entry name" value="Metallo-B-lactamas"/>
</dbReference>
<feature type="transmembrane region" description="Helical" evidence="6">
    <location>
        <begin position="336"/>
        <end position="354"/>
    </location>
</feature>
<keyword evidence="2" id="KW-1003">Cell membrane</keyword>
<dbReference type="EMBL" id="LSDG01000023">
    <property type="protein sequence ID" value="KXB67008.1"/>
    <property type="molecule type" value="Genomic_DNA"/>
</dbReference>
<evidence type="ECO:0000256" key="1">
    <source>
        <dbReference type="ARBA" id="ARBA00004651"/>
    </source>
</evidence>
<dbReference type="SUPFAM" id="SSF56281">
    <property type="entry name" value="Metallo-hydrolase/oxidoreductase"/>
    <property type="match status" value="1"/>
</dbReference>
<dbReference type="Proteomes" id="UP000070442">
    <property type="component" value="Unassembled WGS sequence"/>
</dbReference>
<dbReference type="InterPro" id="IPR004797">
    <property type="entry name" value="Competence_ComEC/Rec2"/>
</dbReference>